<evidence type="ECO:0008006" key="4">
    <source>
        <dbReference type="Google" id="ProtNLM"/>
    </source>
</evidence>
<accession>A0A378UKL0</accession>
<dbReference type="AlphaFoldDB" id="A0A378UKL0"/>
<gene>
    <name evidence="2" type="ORF">NCTC10295_01832</name>
</gene>
<feature type="signal peptide" evidence="1">
    <location>
        <begin position="1"/>
        <end position="20"/>
    </location>
</feature>
<dbReference type="Proteomes" id="UP000254651">
    <property type="component" value="Unassembled WGS sequence"/>
</dbReference>
<keyword evidence="3" id="KW-1185">Reference proteome</keyword>
<sequence>MKKTLLAALLAAALPVTVYADDAQPTPNFRLGAVDANRQDQGFLPDGEFLFRNQPDRLLCWELTGLSEFALSANVTETFVSPKSARFANAASSVDGTEHKISSNLPVIRADGKAPYIRHCWRMEPTDPLGEYSLQVDVNGVSYPAKTFQFKAY</sequence>
<name>A0A378UKL0_BERDE</name>
<keyword evidence="1" id="KW-0732">Signal</keyword>
<evidence type="ECO:0000313" key="2">
    <source>
        <dbReference type="EMBL" id="STZ77031.1"/>
    </source>
</evidence>
<evidence type="ECO:0000313" key="3">
    <source>
        <dbReference type="Proteomes" id="UP000254651"/>
    </source>
</evidence>
<feature type="chain" id="PRO_5016715020" description="Periplasmic protein" evidence="1">
    <location>
        <begin position="21"/>
        <end position="153"/>
    </location>
</feature>
<proteinExistence type="predicted"/>
<organism evidence="2 3">
    <name type="scientific">Bergeriella denitrificans</name>
    <name type="common">Neisseria denitrificans</name>
    <dbReference type="NCBI Taxonomy" id="494"/>
    <lineage>
        <taxon>Bacteria</taxon>
        <taxon>Pseudomonadati</taxon>
        <taxon>Pseudomonadota</taxon>
        <taxon>Betaproteobacteria</taxon>
        <taxon>Neisseriales</taxon>
        <taxon>Neisseriaceae</taxon>
        <taxon>Bergeriella</taxon>
    </lineage>
</organism>
<reference evidence="2 3" key="1">
    <citation type="submission" date="2018-06" db="EMBL/GenBank/DDBJ databases">
        <authorList>
            <consortium name="Pathogen Informatics"/>
            <person name="Doyle S."/>
        </authorList>
    </citation>
    <scope>NUCLEOTIDE SEQUENCE [LARGE SCALE GENOMIC DNA]</scope>
    <source>
        <strain evidence="2 3">NCTC10295</strain>
    </source>
</reference>
<dbReference type="EMBL" id="UGQS01000002">
    <property type="protein sequence ID" value="STZ77031.1"/>
    <property type="molecule type" value="Genomic_DNA"/>
</dbReference>
<evidence type="ECO:0000256" key="1">
    <source>
        <dbReference type="SAM" id="SignalP"/>
    </source>
</evidence>
<protein>
    <recommendedName>
        <fullName evidence="4">Periplasmic protein</fullName>
    </recommendedName>
</protein>